<dbReference type="Gene3D" id="3.30.70.1820">
    <property type="entry name" value="L1 transposable element, RRM domain"/>
    <property type="match status" value="1"/>
</dbReference>
<dbReference type="VEuPathDB" id="VectorBase:LOC119178048"/>
<evidence type="ECO:0000256" key="1">
    <source>
        <dbReference type="SAM" id="MobiDB-lite"/>
    </source>
</evidence>
<dbReference type="InterPro" id="IPR004244">
    <property type="entry name" value="Transposase_22"/>
</dbReference>
<proteinExistence type="predicted"/>
<comment type="caution">
    <text evidence="2">The sequence shown here is derived from an EMBL/GenBank/DDBJ whole genome shotgun (WGS) entry which is preliminary data.</text>
</comment>
<evidence type="ECO:0000313" key="3">
    <source>
        <dbReference type="Proteomes" id="UP000821866"/>
    </source>
</evidence>
<reference evidence="2" key="2">
    <citation type="submission" date="2021-09" db="EMBL/GenBank/DDBJ databases">
        <authorList>
            <person name="Jia N."/>
            <person name="Wang J."/>
            <person name="Shi W."/>
            <person name="Du L."/>
            <person name="Sun Y."/>
            <person name="Zhan W."/>
            <person name="Jiang J."/>
            <person name="Wang Q."/>
            <person name="Zhang B."/>
            <person name="Ji P."/>
            <person name="Sakyi L.B."/>
            <person name="Cui X."/>
            <person name="Yuan T."/>
            <person name="Jiang B."/>
            <person name="Yang W."/>
            <person name="Lam T.T.-Y."/>
            <person name="Chang Q."/>
            <person name="Ding S."/>
            <person name="Wang X."/>
            <person name="Zhu J."/>
            <person name="Ruan X."/>
            <person name="Zhao L."/>
            <person name="Wei J."/>
            <person name="Que T."/>
            <person name="Du C."/>
            <person name="Cheng J."/>
            <person name="Dai P."/>
            <person name="Han X."/>
            <person name="Huang E."/>
            <person name="Gao Y."/>
            <person name="Liu J."/>
            <person name="Shao H."/>
            <person name="Ye R."/>
            <person name="Li L."/>
            <person name="Wei W."/>
            <person name="Wang X."/>
            <person name="Wang C."/>
            <person name="Huo Q."/>
            <person name="Li W."/>
            <person name="Guo W."/>
            <person name="Chen H."/>
            <person name="Chen S."/>
            <person name="Zhou L."/>
            <person name="Zhou L."/>
            <person name="Ni X."/>
            <person name="Tian J."/>
            <person name="Zhou Y."/>
            <person name="Sheng Y."/>
            <person name="Liu T."/>
            <person name="Pan Y."/>
            <person name="Xia L."/>
            <person name="Li J."/>
            <person name="Zhao F."/>
            <person name="Cao W."/>
        </authorList>
    </citation>
    <scope>NUCLEOTIDE SEQUENCE</scope>
    <source>
        <strain evidence="2">Rmic-2018</strain>
        <tissue evidence="2">Larvae</tissue>
    </source>
</reference>
<reference evidence="2" key="1">
    <citation type="journal article" date="2020" name="Cell">
        <title>Large-Scale Comparative Analyses of Tick Genomes Elucidate Their Genetic Diversity and Vector Capacities.</title>
        <authorList>
            <consortium name="Tick Genome and Microbiome Consortium (TIGMIC)"/>
            <person name="Jia N."/>
            <person name="Wang J."/>
            <person name="Shi W."/>
            <person name="Du L."/>
            <person name="Sun Y."/>
            <person name="Zhan W."/>
            <person name="Jiang J.F."/>
            <person name="Wang Q."/>
            <person name="Zhang B."/>
            <person name="Ji P."/>
            <person name="Bell-Sakyi L."/>
            <person name="Cui X.M."/>
            <person name="Yuan T.T."/>
            <person name="Jiang B.G."/>
            <person name="Yang W.F."/>
            <person name="Lam T.T."/>
            <person name="Chang Q.C."/>
            <person name="Ding S.J."/>
            <person name="Wang X.J."/>
            <person name="Zhu J.G."/>
            <person name="Ruan X.D."/>
            <person name="Zhao L."/>
            <person name="Wei J.T."/>
            <person name="Ye R.Z."/>
            <person name="Que T.C."/>
            <person name="Du C.H."/>
            <person name="Zhou Y.H."/>
            <person name="Cheng J.X."/>
            <person name="Dai P.F."/>
            <person name="Guo W.B."/>
            <person name="Han X.H."/>
            <person name="Huang E.J."/>
            <person name="Li L.F."/>
            <person name="Wei W."/>
            <person name="Gao Y.C."/>
            <person name="Liu J.Z."/>
            <person name="Shao H.Z."/>
            <person name="Wang X."/>
            <person name="Wang C.C."/>
            <person name="Yang T.C."/>
            <person name="Huo Q.B."/>
            <person name="Li W."/>
            <person name="Chen H.Y."/>
            <person name="Chen S.E."/>
            <person name="Zhou L.G."/>
            <person name="Ni X.B."/>
            <person name="Tian J.H."/>
            <person name="Sheng Y."/>
            <person name="Liu T."/>
            <person name="Pan Y.S."/>
            <person name="Xia L.Y."/>
            <person name="Li J."/>
            <person name="Zhao F."/>
            <person name="Cao W.C."/>
        </authorList>
    </citation>
    <scope>NUCLEOTIDE SEQUENCE</scope>
    <source>
        <strain evidence="2">Rmic-2018</strain>
    </source>
</reference>
<gene>
    <name evidence="2" type="ORF">HPB51_029856</name>
</gene>
<dbReference type="EMBL" id="JABSTU010007045">
    <property type="protein sequence ID" value="KAH7931431.1"/>
    <property type="molecule type" value="Genomic_DNA"/>
</dbReference>
<protein>
    <submittedName>
        <fullName evidence="2">Uncharacterized protein</fullName>
    </submittedName>
</protein>
<dbReference type="PANTHER" id="PTHR11505">
    <property type="entry name" value="L1 TRANSPOSABLE ELEMENT-RELATED"/>
    <property type="match status" value="1"/>
</dbReference>
<name>A0A9J6CTK7_RHIMP</name>
<keyword evidence="3" id="KW-1185">Reference proteome</keyword>
<sequence length="443" mass="49171">MLKILLYAPQVLLTVFFVWPFRPTRIDPGQAFQASTGDDMLDIYNRGCDGINLRLSNSTFTRNTAKVTAAALWRTDINKPRSTLAFSGHGSSVRETMPKILLYAPQVRNQFSLFAQRSNNRFLILLPCPQVLCETLLDCVDVALLLLLSGDIETNPGPSKPRNQSTAPDEPQDANSEQMNTMLQILKDINERTIALTKGQADLQTDIREIKSGQQAIETKLVDIFGRLECLESKSEVIEQMSGDLAAVSDAAERLMSQQDVLQSRLDDLEDRSRRSNLLVHGIPDSRESWQDTEEKTLAALSSATGKAITGNDVDRVHRIGTFSSSKTRPVIIKFRSFKMKEAILSDRAVLKTKDIAVSQDYSVATRQARKELVEFAKGQPHSPQFQLRYNKLIIDDRCFMYDTVSDSVKEIKRAPPTAPLPNATSAAPLLASASALSGRPTS</sequence>
<dbReference type="AlphaFoldDB" id="A0A9J6CTK7"/>
<dbReference type="Proteomes" id="UP000821866">
    <property type="component" value="Unassembled WGS sequence"/>
</dbReference>
<accession>A0A9J6CTK7</accession>
<evidence type="ECO:0000313" key="2">
    <source>
        <dbReference type="EMBL" id="KAH7931431.1"/>
    </source>
</evidence>
<organism evidence="2 3">
    <name type="scientific">Rhipicephalus microplus</name>
    <name type="common">Cattle tick</name>
    <name type="synonym">Boophilus microplus</name>
    <dbReference type="NCBI Taxonomy" id="6941"/>
    <lineage>
        <taxon>Eukaryota</taxon>
        <taxon>Metazoa</taxon>
        <taxon>Ecdysozoa</taxon>
        <taxon>Arthropoda</taxon>
        <taxon>Chelicerata</taxon>
        <taxon>Arachnida</taxon>
        <taxon>Acari</taxon>
        <taxon>Parasitiformes</taxon>
        <taxon>Ixodida</taxon>
        <taxon>Ixodoidea</taxon>
        <taxon>Ixodidae</taxon>
        <taxon>Rhipicephalinae</taxon>
        <taxon>Rhipicephalus</taxon>
        <taxon>Boophilus</taxon>
    </lineage>
</organism>
<feature type="region of interest" description="Disordered" evidence="1">
    <location>
        <begin position="155"/>
        <end position="175"/>
    </location>
</feature>
<feature type="compositionally biased region" description="Polar residues" evidence="1">
    <location>
        <begin position="161"/>
        <end position="175"/>
    </location>
</feature>